<dbReference type="Gene3D" id="1.10.3720.10">
    <property type="entry name" value="MetI-like"/>
    <property type="match status" value="1"/>
</dbReference>
<dbReference type="GO" id="GO:0055085">
    <property type="term" value="P:transmembrane transport"/>
    <property type="evidence" value="ECO:0007669"/>
    <property type="project" value="InterPro"/>
</dbReference>
<dbReference type="PANTHER" id="PTHR43386">
    <property type="entry name" value="OLIGOPEPTIDE TRANSPORT SYSTEM PERMEASE PROTEIN APPC"/>
    <property type="match status" value="1"/>
</dbReference>
<dbReference type="SUPFAM" id="SSF161098">
    <property type="entry name" value="MetI-like"/>
    <property type="match status" value="1"/>
</dbReference>
<comment type="subcellular location">
    <subcellularLocation>
        <location evidence="1 7">Cell membrane</location>
        <topology evidence="1 7">Multi-pass membrane protein</topology>
    </subcellularLocation>
</comment>
<keyword evidence="4 7" id="KW-0812">Transmembrane</keyword>
<keyword evidence="3" id="KW-1003">Cell membrane</keyword>
<evidence type="ECO:0000313" key="9">
    <source>
        <dbReference type="EMBL" id="PIM50784.1"/>
    </source>
</evidence>
<evidence type="ECO:0000256" key="6">
    <source>
        <dbReference type="ARBA" id="ARBA00023136"/>
    </source>
</evidence>
<proteinExistence type="inferred from homology"/>
<comment type="similarity">
    <text evidence="7">Belongs to the binding-protein-dependent transport system permease family.</text>
</comment>
<sequence length="269" mass="27913">MRRAGFLAGAVLTAALLLAALLSLVWTPWPPEQIDMARRLAPPSPAHWLGCDQLGRDVLSRLMAGARSAWLVGLVAVGIGLLAGTALGLVAAARPGPVEALILRAADLGYAFPALLLAILLAAALGPGMTVAMAAIGLHAVPSFARLVNGSAKSWWARDFVLAARVAGQGRASITLRHVLPQLLPLLIVQGTTSFALAILAEAGLSYLGLGTQPPQASWGRLLAEAQTLMFEAPQLALAPGIAITLAVLGLNLLGDGLRDRLDPKEQPR</sequence>
<reference evidence="9 10" key="1">
    <citation type="submission" date="2017-11" db="EMBL/GenBank/DDBJ databases">
        <title>Draft genome sequence of Mitsuaria sp. HWN-4.</title>
        <authorList>
            <person name="Gundlapally S.R."/>
        </authorList>
    </citation>
    <scope>NUCLEOTIDE SEQUENCE [LARGE SCALE GENOMIC DNA]</scope>
    <source>
        <strain evidence="9 10">HWN-4</strain>
    </source>
</reference>
<evidence type="ECO:0000313" key="10">
    <source>
        <dbReference type="Proteomes" id="UP000231501"/>
    </source>
</evidence>
<dbReference type="CDD" id="cd06261">
    <property type="entry name" value="TM_PBP2"/>
    <property type="match status" value="1"/>
</dbReference>
<comment type="caution">
    <text evidence="9">The sequence shown here is derived from an EMBL/GenBank/DDBJ whole genome shotgun (WGS) entry which is preliminary data.</text>
</comment>
<dbReference type="InterPro" id="IPR035906">
    <property type="entry name" value="MetI-like_sf"/>
</dbReference>
<evidence type="ECO:0000256" key="7">
    <source>
        <dbReference type="RuleBase" id="RU363032"/>
    </source>
</evidence>
<dbReference type="PROSITE" id="PS50928">
    <property type="entry name" value="ABC_TM1"/>
    <property type="match status" value="1"/>
</dbReference>
<name>A0A2G9C577_9BURK</name>
<dbReference type="PANTHER" id="PTHR43386:SF25">
    <property type="entry name" value="PEPTIDE ABC TRANSPORTER PERMEASE PROTEIN"/>
    <property type="match status" value="1"/>
</dbReference>
<dbReference type="Proteomes" id="UP000231501">
    <property type="component" value="Unassembled WGS sequence"/>
</dbReference>
<keyword evidence="2 7" id="KW-0813">Transport</keyword>
<dbReference type="AlphaFoldDB" id="A0A2G9C577"/>
<organism evidence="9 10">
    <name type="scientific">Roseateles chitinivorans</name>
    <dbReference type="NCBI Taxonomy" id="2917965"/>
    <lineage>
        <taxon>Bacteria</taxon>
        <taxon>Pseudomonadati</taxon>
        <taxon>Pseudomonadota</taxon>
        <taxon>Betaproteobacteria</taxon>
        <taxon>Burkholderiales</taxon>
        <taxon>Sphaerotilaceae</taxon>
        <taxon>Roseateles</taxon>
    </lineage>
</organism>
<protein>
    <submittedName>
        <fullName evidence="9">Peptide ABC transporter permease</fullName>
    </submittedName>
</protein>
<keyword evidence="10" id="KW-1185">Reference proteome</keyword>
<dbReference type="EMBL" id="PEOG01000099">
    <property type="protein sequence ID" value="PIM50784.1"/>
    <property type="molecule type" value="Genomic_DNA"/>
</dbReference>
<dbReference type="OrthoDB" id="9783218at2"/>
<feature type="transmembrane region" description="Helical" evidence="7">
    <location>
        <begin position="236"/>
        <end position="255"/>
    </location>
</feature>
<feature type="transmembrane region" description="Helical" evidence="7">
    <location>
        <begin position="105"/>
        <end position="125"/>
    </location>
</feature>
<dbReference type="InterPro" id="IPR000515">
    <property type="entry name" value="MetI-like"/>
</dbReference>
<evidence type="ECO:0000256" key="5">
    <source>
        <dbReference type="ARBA" id="ARBA00022989"/>
    </source>
</evidence>
<dbReference type="RefSeq" id="WP_099864089.1">
    <property type="nucleotide sequence ID" value="NZ_PEOG01000099.1"/>
</dbReference>
<accession>A0A2G9C577</accession>
<dbReference type="GO" id="GO:0005886">
    <property type="term" value="C:plasma membrane"/>
    <property type="evidence" value="ECO:0007669"/>
    <property type="project" value="UniProtKB-SubCell"/>
</dbReference>
<keyword evidence="5 7" id="KW-1133">Transmembrane helix</keyword>
<gene>
    <name evidence="9" type="ORF">CS062_23185</name>
</gene>
<evidence type="ECO:0000256" key="3">
    <source>
        <dbReference type="ARBA" id="ARBA00022475"/>
    </source>
</evidence>
<feature type="domain" description="ABC transmembrane type-1" evidence="8">
    <location>
        <begin position="66"/>
        <end position="255"/>
    </location>
</feature>
<evidence type="ECO:0000256" key="2">
    <source>
        <dbReference type="ARBA" id="ARBA00022448"/>
    </source>
</evidence>
<feature type="transmembrane region" description="Helical" evidence="7">
    <location>
        <begin position="69"/>
        <end position="93"/>
    </location>
</feature>
<dbReference type="InterPro" id="IPR050366">
    <property type="entry name" value="BP-dependent_transpt_permease"/>
</dbReference>
<evidence type="ECO:0000256" key="4">
    <source>
        <dbReference type="ARBA" id="ARBA00022692"/>
    </source>
</evidence>
<keyword evidence="6 7" id="KW-0472">Membrane</keyword>
<evidence type="ECO:0000259" key="8">
    <source>
        <dbReference type="PROSITE" id="PS50928"/>
    </source>
</evidence>
<dbReference type="Pfam" id="PF00528">
    <property type="entry name" value="BPD_transp_1"/>
    <property type="match status" value="1"/>
</dbReference>
<evidence type="ECO:0000256" key="1">
    <source>
        <dbReference type="ARBA" id="ARBA00004651"/>
    </source>
</evidence>